<dbReference type="Gene3D" id="3.90.230.10">
    <property type="entry name" value="Creatinase/methionine aminopeptidase superfamily"/>
    <property type="match status" value="1"/>
</dbReference>
<feature type="binding site" evidence="5">
    <location>
        <position position="221"/>
    </location>
    <ligand>
        <name>a divalent metal cation</name>
        <dbReference type="ChEBI" id="CHEBI:60240"/>
        <label>2</label>
        <note>catalytic</note>
    </ligand>
</feature>
<evidence type="ECO:0000256" key="6">
    <source>
        <dbReference type="RuleBase" id="RU003653"/>
    </source>
</evidence>
<feature type="domain" description="Peptidase M24" evidence="7">
    <location>
        <begin position="64"/>
        <end position="291"/>
    </location>
</feature>
<dbReference type="GO" id="GO:0006508">
    <property type="term" value="P:proteolysis"/>
    <property type="evidence" value="ECO:0007669"/>
    <property type="project" value="UniProtKB-KW"/>
</dbReference>
<evidence type="ECO:0000256" key="3">
    <source>
        <dbReference type="ARBA" id="ARBA00022723"/>
    </source>
</evidence>
<dbReference type="EMBL" id="CYKH01000631">
    <property type="protein sequence ID" value="CUG07557.1"/>
    <property type="molecule type" value="Genomic_DNA"/>
</dbReference>
<dbReference type="HAMAP" id="MF_01974">
    <property type="entry name" value="MetAP_1"/>
    <property type="match status" value="1"/>
</dbReference>
<evidence type="ECO:0000313" key="9">
    <source>
        <dbReference type="Proteomes" id="UP000051952"/>
    </source>
</evidence>
<name>A0A0S4IXB9_BODSA</name>
<dbReference type="GO" id="GO:0004239">
    <property type="term" value="F:initiator methionyl aminopeptidase activity"/>
    <property type="evidence" value="ECO:0007669"/>
    <property type="project" value="UniProtKB-UniRule"/>
</dbReference>
<evidence type="ECO:0000256" key="5">
    <source>
        <dbReference type="HAMAP-Rule" id="MF_03174"/>
    </source>
</evidence>
<dbReference type="OMA" id="FYGDHAY"/>
<comment type="catalytic activity">
    <reaction evidence="5 6">
        <text>Release of N-terminal amino acids, preferentially methionine, from peptides and arylamides.</text>
        <dbReference type="EC" id="3.4.11.18"/>
    </reaction>
</comment>
<keyword evidence="3 5" id="KW-0479">Metal-binding</keyword>
<dbReference type="PANTHER" id="PTHR43330">
    <property type="entry name" value="METHIONINE AMINOPEPTIDASE"/>
    <property type="match status" value="1"/>
</dbReference>
<dbReference type="InterPro" id="IPR002467">
    <property type="entry name" value="Pept_M24A_MAP1"/>
</dbReference>
<dbReference type="GO" id="GO:0005829">
    <property type="term" value="C:cytosol"/>
    <property type="evidence" value="ECO:0007669"/>
    <property type="project" value="TreeGrafter"/>
</dbReference>
<evidence type="ECO:0000256" key="1">
    <source>
        <dbReference type="ARBA" id="ARBA00022438"/>
    </source>
</evidence>
<dbReference type="InterPro" id="IPR036005">
    <property type="entry name" value="Creatinase/aminopeptidase-like"/>
</dbReference>
<comment type="similarity">
    <text evidence="5">Belongs to the peptidase M24A family. Methionine aminopeptidase type 1 subfamily.</text>
</comment>
<dbReference type="NCBIfam" id="TIGR00500">
    <property type="entry name" value="met_pdase_I"/>
    <property type="match status" value="1"/>
</dbReference>
<dbReference type="GO" id="GO:0046872">
    <property type="term" value="F:metal ion binding"/>
    <property type="evidence" value="ECO:0007669"/>
    <property type="project" value="UniProtKB-UniRule"/>
</dbReference>
<dbReference type="SUPFAM" id="SSF55920">
    <property type="entry name" value="Creatinase/aminopeptidase"/>
    <property type="match status" value="1"/>
</dbReference>
<feature type="binding site" evidence="5">
    <location>
        <position position="285"/>
    </location>
    <ligand>
        <name>a divalent metal cation</name>
        <dbReference type="ChEBI" id="CHEBI:60240"/>
        <label>1</label>
    </ligand>
</feature>
<evidence type="ECO:0000259" key="7">
    <source>
        <dbReference type="Pfam" id="PF00557"/>
    </source>
</evidence>
<keyword evidence="4 5" id="KW-0378">Hydrolase</keyword>
<feature type="binding site" evidence="5">
    <location>
        <position position="147"/>
    </location>
    <ligand>
        <name>a divalent metal cation</name>
        <dbReference type="ChEBI" id="CHEBI:60240"/>
        <label>1</label>
    </ligand>
</feature>
<feature type="binding site" evidence="5">
    <location>
        <position position="228"/>
    </location>
    <ligand>
        <name>substrate</name>
    </ligand>
</feature>
<evidence type="ECO:0000256" key="4">
    <source>
        <dbReference type="ARBA" id="ARBA00022801"/>
    </source>
</evidence>
<keyword evidence="2 5" id="KW-0645">Protease</keyword>
<dbReference type="VEuPathDB" id="TriTrypDB:BSAL_73825"/>
<comment type="cofactor">
    <cofactor evidence="5">
        <name>Co(2+)</name>
        <dbReference type="ChEBI" id="CHEBI:48828"/>
    </cofactor>
    <cofactor evidence="5">
        <name>Zn(2+)</name>
        <dbReference type="ChEBI" id="CHEBI:29105"/>
    </cofactor>
    <cofactor evidence="5">
        <name>Mn(2+)</name>
        <dbReference type="ChEBI" id="CHEBI:29035"/>
    </cofactor>
    <cofactor evidence="5">
        <name>Fe(2+)</name>
        <dbReference type="ChEBI" id="CHEBI:29033"/>
    </cofactor>
    <text evidence="5">Binds 2 divalent metal cations per subunit. Has a high-affinity and a low affinity metal-binding site. The true nature of the physiological cofactor is under debate. The enzyme is active with cobalt, zinc, manganese or divalent iron ions. Most likely, methionine aminopeptidases function as mononuclear Fe(2+)-metalloproteases under physiological conditions, and the catalytically relevant metal-binding site has been assigned to the histidine-containing high-affinity site.</text>
</comment>
<protein>
    <recommendedName>
        <fullName evidence="6">Methionine aminopeptidase</fullName>
        <ecNumber evidence="6">3.4.11.18</ecNumber>
    </recommendedName>
</protein>
<accession>A0A0S4IXB9</accession>
<feature type="binding site" evidence="5">
    <location>
        <position position="285"/>
    </location>
    <ligand>
        <name>a divalent metal cation</name>
        <dbReference type="ChEBI" id="CHEBI:60240"/>
        <label>2</label>
        <note>catalytic</note>
    </ligand>
</feature>
<feature type="binding site" evidence="5">
    <location>
        <position position="130"/>
    </location>
    <ligand>
        <name>substrate</name>
    </ligand>
</feature>
<dbReference type="Pfam" id="PF00557">
    <property type="entry name" value="Peptidase_M24"/>
    <property type="match status" value="1"/>
</dbReference>
<dbReference type="InterPro" id="IPR001714">
    <property type="entry name" value="Pept_M24_MAP"/>
</dbReference>
<feature type="binding site" evidence="5">
    <location>
        <position position="158"/>
    </location>
    <ligand>
        <name>a divalent metal cation</name>
        <dbReference type="ChEBI" id="CHEBI:60240"/>
        <label>1</label>
    </ligand>
</feature>
<dbReference type="GO" id="GO:0070006">
    <property type="term" value="F:metalloaminopeptidase activity"/>
    <property type="evidence" value="ECO:0007669"/>
    <property type="project" value="UniProtKB-UniRule"/>
</dbReference>
<comment type="function">
    <text evidence="6">Cotranslationally removes the N-terminal methionine from nascent proteins. The N-terminal methionine is often cleaved when the second residue in the primary sequence is small and uncharged (Met-Ala-, Cys, Gly, Pro, Ser, Thr, or Val).</text>
</comment>
<dbReference type="PANTHER" id="PTHR43330:SF7">
    <property type="entry name" value="METHIONINE AMINOPEPTIDASE 1"/>
    <property type="match status" value="1"/>
</dbReference>
<dbReference type="CDD" id="cd01086">
    <property type="entry name" value="MetAP1"/>
    <property type="match status" value="1"/>
</dbReference>
<dbReference type="OrthoDB" id="3209743at2759"/>
<keyword evidence="1 5" id="KW-0031">Aminopeptidase</keyword>
<sequence length="342" mass="37265">MNDTAKISFNFTGPLRPGLITPRRFVPPAIVRPDYALSKDGISLTEQKSYNTNRPIKNSAEQVEAIRKAARHTRDVLDVAIRAAVPGVTTDAVDRAVHDAFVERGVYPSTLGYMKFPKSCCTSLNEVVCHGIPDSTVLQEGDIVNLDISGFVGGAHGDCNETIFVGKPTEESVRLVHTTYVCTMAGIAMCRPGAMYKHIGDTIAPIAEGQGYGVVRSVCGHGIGELFHCPPNVSHYANNKAVGQMAINHVFTVEPMINAGTWKDVSWPDDWTLVTLDGKRSAQFEHMVLITSAGNEILTLSNSWDKPYYQVQLEEWGIPLPEIIKVTAAAEVVEKAPQTMAE</sequence>
<feature type="binding site" evidence="5">
    <location>
        <position position="158"/>
    </location>
    <ligand>
        <name>a divalent metal cation</name>
        <dbReference type="ChEBI" id="CHEBI:60240"/>
        <label>2</label>
        <note>catalytic</note>
    </ligand>
</feature>
<dbReference type="EC" id="3.4.11.18" evidence="6"/>
<organism evidence="8 9">
    <name type="scientific">Bodo saltans</name>
    <name type="common">Flagellated protozoan</name>
    <dbReference type="NCBI Taxonomy" id="75058"/>
    <lineage>
        <taxon>Eukaryota</taxon>
        <taxon>Discoba</taxon>
        <taxon>Euglenozoa</taxon>
        <taxon>Kinetoplastea</taxon>
        <taxon>Metakinetoplastina</taxon>
        <taxon>Eubodonida</taxon>
        <taxon>Bodonidae</taxon>
        <taxon>Bodo</taxon>
    </lineage>
</organism>
<feature type="binding site" evidence="5">
    <location>
        <position position="254"/>
    </location>
    <ligand>
        <name>a divalent metal cation</name>
        <dbReference type="ChEBI" id="CHEBI:60240"/>
        <label>2</label>
        <note>catalytic</note>
    </ligand>
</feature>
<dbReference type="InterPro" id="IPR000994">
    <property type="entry name" value="Pept_M24"/>
</dbReference>
<proteinExistence type="inferred from homology"/>
<evidence type="ECO:0000256" key="2">
    <source>
        <dbReference type="ARBA" id="ARBA00022670"/>
    </source>
</evidence>
<gene>
    <name evidence="8" type="ORF">BSAL_73825</name>
</gene>
<dbReference type="PRINTS" id="PR00599">
    <property type="entry name" value="MAPEPTIDASE"/>
</dbReference>
<dbReference type="AlphaFoldDB" id="A0A0S4IXB9"/>
<keyword evidence="9" id="KW-1185">Reference proteome</keyword>
<reference evidence="9" key="1">
    <citation type="submission" date="2015-09" db="EMBL/GenBank/DDBJ databases">
        <authorList>
            <consortium name="Pathogen Informatics"/>
        </authorList>
    </citation>
    <scope>NUCLEOTIDE SEQUENCE [LARGE SCALE GENOMIC DNA]</scope>
    <source>
        <strain evidence="9">Lake Konstanz</strain>
    </source>
</reference>
<dbReference type="Proteomes" id="UP000051952">
    <property type="component" value="Unassembled WGS sequence"/>
</dbReference>
<evidence type="ECO:0000313" key="8">
    <source>
        <dbReference type="EMBL" id="CUG07557.1"/>
    </source>
</evidence>